<accession>A0A9D1DGN2</accession>
<evidence type="ECO:0000313" key="1">
    <source>
        <dbReference type="EMBL" id="HIR50281.1"/>
    </source>
</evidence>
<dbReference type="AlphaFoldDB" id="A0A9D1DGN2"/>
<reference evidence="1" key="1">
    <citation type="submission" date="2020-10" db="EMBL/GenBank/DDBJ databases">
        <authorList>
            <person name="Gilroy R."/>
        </authorList>
    </citation>
    <scope>NUCLEOTIDE SEQUENCE</scope>
    <source>
        <strain evidence="1">ChiBcec15-4380</strain>
    </source>
</reference>
<dbReference type="Proteomes" id="UP000824239">
    <property type="component" value="Unassembled WGS sequence"/>
</dbReference>
<organism evidence="1 2">
    <name type="scientific">Candidatus Avoscillospira avicola</name>
    <dbReference type="NCBI Taxonomy" id="2840706"/>
    <lineage>
        <taxon>Bacteria</taxon>
        <taxon>Bacillati</taxon>
        <taxon>Bacillota</taxon>
        <taxon>Clostridia</taxon>
        <taxon>Eubacteriales</taxon>
        <taxon>Oscillospiraceae</taxon>
        <taxon>Oscillospiraceae incertae sedis</taxon>
        <taxon>Candidatus Avoscillospira</taxon>
    </lineage>
</organism>
<proteinExistence type="predicted"/>
<gene>
    <name evidence="1" type="ORF">IAA53_03195</name>
</gene>
<name>A0A9D1DGN2_9FIRM</name>
<protein>
    <submittedName>
        <fullName evidence="1">Uncharacterized protein</fullName>
    </submittedName>
</protein>
<comment type="caution">
    <text evidence="1">The sequence shown here is derived from an EMBL/GenBank/DDBJ whole genome shotgun (WGS) entry which is preliminary data.</text>
</comment>
<evidence type="ECO:0000313" key="2">
    <source>
        <dbReference type="Proteomes" id="UP000824239"/>
    </source>
</evidence>
<dbReference type="EMBL" id="DVHE01000022">
    <property type="protein sequence ID" value="HIR50281.1"/>
    <property type="molecule type" value="Genomic_DNA"/>
</dbReference>
<sequence length="76" mass="8670">MFENKDLCAWMEDAVRHIMEHETDGIAIVAQSRDGELFTAHFNVGCCRKMEFASHIQIDAVHDVLEANGYVKEDDD</sequence>
<reference evidence="1" key="2">
    <citation type="journal article" date="2021" name="PeerJ">
        <title>Extensive microbial diversity within the chicken gut microbiome revealed by metagenomics and culture.</title>
        <authorList>
            <person name="Gilroy R."/>
            <person name="Ravi A."/>
            <person name="Getino M."/>
            <person name="Pursley I."/>
            <person name="Horton D.L."/>
            <person name="Alikhan N.F."/>
            <person name="Baker D."/>
            <person name="Gharbi K."/>
            <person name="Hall N."/>
            <person name="Watson M."/>
            <person name="Adriaenssens E.M."/>
            <person name="Foster-Nyarko E."/>
            <person name="Jarju S."/>
            <person name="Secka A."/>
            <person name="Antonio M."/>
            <person name="Oren A."/>
            <person name="Chaudhuri R.R."/>
            <person name="La Ragione R."/>
            <person name="Hildebrand F."/>
            <person name="Pallen M.J."/>
        </authorList>
    </citation>
    <scope>NUCLEOTIDE SEQUENCE</scope>
    <source>
        <strain evidence="1">ChiBcec15-4380</strain>
    </source>
</reference>